<evidence type="ECO:0000256" key="4">
    <source>
        <dbReference type="ARBA" id="ARBA00022679"/>
    </source>
</evidence>
<dbReference type="RefSeq" id="WP_004623946.1">
    <property type="nucleotide sequence ID" value="NZ_AORV01000020.1"/>
</dbReference>
<dbReference type="GO" id="GO:0030170">
    <property type="term" value="F:pyridoxal phosphate binding"/>
    <property type="evidence" value="ECO:0007669"/>
    <property type="project" value="UniProtKB-UniRule"/>
</dbReference>
<dbReference type="InterPro" id="IPR015422">
    <property type="entry name" value="PyrdxlP-dep_Trfase_small"/>
</dbReference>
<dbReference type="InterPro" id="IPR015421">
    <property type="entry name" value="PyrdxlP-dep_Trfase_major"/>
</dbReference>
<dbReference type="PROSITE" id="PS00595">
    <property type="entry name" value="AA_TRANSFER_CLASS_5"/>
    <property type="match status" value="1"/>
</dbReference>
<reference evidence="10 11" key="1">
    <citation type="journal article" date="2013" name="Genome Announc.">
        <title>Draft Genome Sequence of the Cellulolytic, Mesophilic, Anaerobic Bacterium Clostridium termitidis Strain CT1112 (DSM 5398).</title>
        <authorList>
            <person name="Lal S."/>
            <person name="Ramachandran U."/>
            <person name="Zhang X."/>
            <person name="Munir R."/>
            <person name="Sparling R."/>
            <person name="Levin D.B."/>
        </authorList>
    </citation>
    <scope>NUCLEOTIDE SEQUENCE [LARGE SCALE GENOMIC DNA]</scope>
    <source>
        <strain evidence="10 11">CT1112</strain>
    </source>
</reference>
<keyword evidence="5 8" id="KW-0663">Pyridoxal phosphate</keyword>
<sequence length="410" mass="45012">MRTNYKDDFPLLKNSTAGGKPLVYLDNAATTQKPAQVIEAVKEYYEQYNANPHRGAYPLSEKATEVYEAAREKAAEFIGADSPEEIVFTKGTTESLNLVASSYGLDNIREGDEILISIEEHHSNLIPWQAVAKTRNARLRYLYTDENGKLPLEEISAKINARTKIVAVTQVSNVLGIVNPLGEIVRRAREVGAVVVLDAAQSIPHMPVDVRALDVDFLAFSGHKLYAPTGIGVLYGKKEHLRKMQPLLFGGGMVDDVSEQDATFAEGPSKFEGGTQNVEGAVGLHAAIDYLEGIGYERIGQIESELTQYALTRFHSIPHVTVYGKESGNNRAGIISFNIDGAHPHDVSTILSADNVAIRSGHHCAHPLMRHMGVNATCRVSLCFYNTRDDIDILIESICKVREVLGLELK</sequence>
<dbReference type="Proteomes" id="UP000014155">
    <property type="component" value="Unassembled WGS sequence"/>
</dbReference>
<dbReference type="SUPFAM" id="SSF53383">
    <property type="entry name" value="PLP-dependent transferases"/>
    <property type="match status" value="1"/>
</dbReference>
<dbReference type="InterPro" id="IPR020578">
    <property type="entry name" value="Aminotrans_V_PyrdxlP_BS"/>
</dbReference>
<comment type="similarity">
    <text evidence="2 8">Belongs to the class-V pyridoxal-phosphate-dependent aminotransferase family. Csd subfamily.</text>
</comment>
<dbReference type="GO" id="GO:0016829">
    <property type="term" value="F:lyase activity"/>
    <property type="evidence" value="ECO:0007669"/>
    <property type="project" value="UniProtKB-KW"/>
</dbReference>
<comment type="caution">
    <text evidence="10">The sequence shown here is derived from an EMBL/GenBank/DDBJ whole genome shotgun (WGS) entry which is preliminary data.</text>
</comment>
<dbReference type="EC" id="2.8.1.7" evidence="3 8"/>
<dbReference type="PATRIC" id="fig|1195236.3.peg.941"/>
<dbReference type="InterPro" id="IPR015424">
    <property type="entry name" value="PyrdxlP-dep_Trfase"/>
</dbReference>
<dbReference type="GO" id="GO:0031071">
    <property type="term" value="F:cysteine desulfurase activity"/>
    <property type="evidence" value="ECO:0007669"/>
    <property type="project" value="UniProtKB-UniRule"/>
</dbReference>
<evidence type="ECO:0000256" key="7">
    <source>
        <dbReference type="RuleBase" id="RU004504"/>
    </source>
</evidence>
<comment type="catalytic activity">
    <reaction evidence="6 8">
        <text>(sulfur carrier)-H + L-cysteine = (sulfur carrier)-SH + L-alanine</text>
        <dbReference type="Rhea" id="RHEA:43892"/>
        <dbReference type="Rhea" id="RHEA-COMP:14737"/>
        <dbReference type="Rhea" id="RHEA-COMP:14739"/>
        <dbReference type="ChEBI" id="CHEBI:29917"/>
        <dbReference type="ChEBI" id="CHEBI:35235"/>
        <dbReference type="ChEBI" id="CHEBI:57972"/>
        <dbReference type="ChEBI" id="CHEBI:64428"/>
        <dbReference type="EC" id="2.8.1.7"/>
    </reaction>
</comment>
<dbReference type="NCBIfam" id="TIGR01979">
    <property type="entry name" value="sufS"/>
    <property type="match status" value="1"/>
</dbReference>
<evidence type="ECO:0000256" key="8">
    <source>
        <dbReference type="RuleBase" id="RU004506"/>
    </source>
</evidence>
<evidence type="ECO:0000256" key="5">
    <source>
        <dbReference type="ARBA" id="ARBA00022898"/>
    </source>
</evidence>
<dbReference type="STRING" id="1195236.CTER_0618"/>
<evidence type="ECO:0000256" key="1">
    <source>
        <dbReference type="ARBA" id="ARBA00001933"/>
    </source>
</evidence>
<gene>
    <name evidence="10" type="ORF">CTER_0618</name>
</gene>
<evidence type="ECO:0000259" key="9">
    <source>
        <dbReference type="Pfam" id="PF00266"/>
    </source>
</evidence>
<evidence type="ECO:0000313" key="10">
    <source>
        <dbReference type="EMBL" id="EMS73442.1"/>
    </source>
</evidence>
<name>S0FNI6_RUMCE</name>
<dbReference type="Gene3D" id="3.40.640.10">
    <property type="entry name" value="Type I PLP-dependent aspartate aminotransferase-like (Major domain)"/>
    <property type="match status" value="1"/>
</dbReference>
<evidence type="ECO:0000313" key="11">
    <source>
        <dbReference type="Proteomes" id="UP000014155"/>
    </source>
</evidence>
<dbReference type="InterPro" id="IPR010970">
    <property type="entry name" value="Cys_dSase_SufS"/>
</dbReference>
<dbReference type="CDD" id="cd06453">
    <property type="entry name" value="SufS_like"/>
    <property type="match status" value="1"/>
</dbReference>
<proteinExistence type="inferred from homology"/>
<keyword evidence="4 8" id="KW-0808">Transferase</keyword>
<dbReference type="InterPro" id="IPR000192">
    <property type="entry name" value="Aminotrans_V_dom"/>
</dbReference>
<keyword evidence="10" id="KW-0456">Lyase</keyword>
<dbReference type="InterPro" id="IPR016454">
    <property type="entry name" value="Cysteine_dSase"/>
</dbReference>
<protein>
    <recommendedName>
        <fullName evidence="3 8">Cysteine desulfurase</fullName>
        <ecNumber evidence="3 8">2.8.1.7</ecNumber>
    </recommendedName>
</protein>
<evidence type="ECO:0000256" key="3">
    <source>
        <dbReference type="ARBA" id="ARBA00012239"/>
    </source>
</evidence>
<dbReference type="PANTHER" id="PTHR43586">
    <property type="entry name" value="CYSTEINE DESULFURASE"/>
    <property type="match status" value="1"/>
</dbReference>
<dbReference type="Gene3D" id="3.90.1150.10">
    <property type="entry name" value="Aspartate Aminotransferase, domain 1"/>
    <property type="match status" value="1"/>
</dbReference>
<feature type="domain" description="Aminotransferase class V" evidence="9">
    <location>
        <begin position="23"/>
        <end position="394"/>
    </location>
</feature>
<dbReference type="PIRSF" id="PIRSF005572">
    <property type="entry name" value="NifS"/>
    <property type="match status" value="1"/>
</dbReference>
<comment type="cofactor">
    <cofactor evidence="1 7">
        <name>pyridoxal 5'-phosphate</name>
        <dbReference type="ChEBI" id="CHEBI:597326"/>
    </cofactor>
</comment>
<dbReference type="PANTHER" id="PTHR43586:SF8">
    <property type="entry name" value="CYSTEINE DESULFURASE 1, CHLOROPLASTIC"/>
    <property type="match status" value="1"/>
</dbReference>
<organism evidence="10 11">
    <name type="scientific">Ruminiclostridium cellobioparum subsp. termitidis CT1112</name>
    <dbReference type="NCBI Taxonomy" id="1195236"/>
    <lineage>
        <taxon>Bacteria</taxon>
        <taxon>Bacillati</taxon>
        <taxon>Bacillota</taxon>
        <taxon>Clostridia</taxon>
        <taxon>Eubacteriales</taxon>
        <taxon>Oscillospiraceae</taxon>
        <taxon>Ruminiclostridium</taxon>
    </lineage>
</organism>
<dbReference type="AlphaFoldDB" id="S0FNI6"/>
<dbReference type="eggNOG" id="COG0520">
    <property type="taxonomic scope" value="Bacteria"/>
</dbReference>
<accession>S0FNI6</accession>
<evidence type="ECO:0000256" key="6">
    <source>
        <dbReference type="ARBA" id="ARBA00050776"/>
    </source>
</evidence>
<dbReference type="EMBL" id="AORV01000020">
    <property type="protein sequence ID" value="EMS73442.1"/>
    <property type="molecule type" value="Genomic_DNA"/>
</dbReference>
<dbReference type="GO" id="GO:0006534">
    <property type="term" value="P:cysteine metabolic process"/>
    <property type="evidence" value="ECO:0007669"/>
    <property type="project" value="UniProtKB-UniRule"/>
</dbReference>
<keyword evidence="11" id="KW-1185">Reference proteome</keyword>
<dbReference type="Pfam" id="PF00266">
    <property type="entry name" value="Aminotran_5"/>
    <property type="match status" value="1"/>
</dbReference>
<comment type="function">
    <text evidence="8">Catalyzes the removal of elemental sulfur and selenium atoms from L-cysteine, L-cystine, L-selenocysteine, and L-selenocystine to produce L-alanine.</text>
</comment>
<evidence type="ECO:0000256" key="2">
    <source>
        <dbReference type="ARBA" id="ARBA00010447"/>
    </source>
</evidence>